<name>A0ABN9WA88_9DINO</name>
<dbReference type="EMBL" id="CAUYUJ010018382">
    <property type="protein sequence ID" value="CAK0883152.1"/>
    <property type="molecule type" value="Genomic_DNA"/>
</dbReference>
<proteinExistence type="predicted"/>
<protein>
    <recommendedName>
        <fullName evidence="4">RNA helicase</fullName>
    </recommendedName>
</protein>
<gene>
    <name evidence="2" type="ORF">PCOR1329_LOCUS65425</name>
</gene>
<organism evidence="2 3">
    <name type="scientific">Prorocentrum cordatum</name>
    <dbReference type="NCBI Taxonomy" id="2364126"/>
    <lineage>
        <taxon>Eukaryota</taxon>
        <taxon>Sar</taxon>
        <taxon>Alveolata</taxon>
        <taxon>Dinophyceae</taxon>
        <taxon>Prorocentrales</taxon>
        <taxon>Prorocentraceae</taxon>
        <taxon>Prorocentrum</taxon>
    </lineage>
</organism>
<keyword evidence="3" id="KW-1185">Reference proteome</keyword>
<reference evidence="2" key="1">
    <citation type="submission" date="2023-10" db="EMBL/GenBank/DDBJ databases">
        <authorList>
            <person name="Chen Y."/>
            <person name="Shah S."/>
            <person name="Dougan E. K."/>
            <person name="Thang M."/>
            <person name="Chan C."/>
        </authorList>
    </citation>
    <scope>NUCLEOTIDE SEQUENCE [LARGE SCALE GENOMIC DNA]</scope>
</reference>
<evidence type="ECO:0008006" key="4">
    <source>
        <dbReference type="Google" id="ProtNLM"/>
    </source>
</evidence>
<evidence type="ECO:0000313" key="3">
    <source>
        <dbReference type="Proteomes" id="UP001189429"/>
    </source>
</evidence>
<comment type="caution">
    <text evidence="2">The sequence shown here is derived from an EMBL/GenBank/DDBJ whole genome shotgun (WGS) entry which is preliminary data.</text>
</comment>
<evidence type="ECO:0000313" key="2">
    <source>
        <dbReference type="EMBL" id="CAK0883152.1"/>
    </source>
</evidence>
<dbReference type="Proteomes" id="UP001189429">
    <property type="component" value="Unassembled WGS sequence"/>
</dbReference>
<sequence length="194" mass="20019">MVAGPDEAVLPLEADGDGWVELLRDAFFRQLREENECPEPPPFHRALRLAVEAHETLTPGKFPYQALNIQLEMLNKMRGVGGHFGGCPAVPVIQPLAQGGNLAVAAATITAAASQLGVPAHSAQALTGLLSQVTVRGTVAGVTPPLLEALQTMAGVQPGSVPPLGAFGPNRKGKGGGKAGGRFGGRGPQRTIVK</sequence>
<evidence type="ECO:0000256" key="1">
    <source>
        <dbReference type="SAM" id="MobiDB-lite"/>
    </source>
</evidence>
<accession>A0ABN9WA88</accession>
<feature type="compositionally biased region" description="Gly residues" evidence="1">
    <location>
        <begin position="176"/>
        <end position="187"/>
    </location>
</feature>
<feature type="region of interest" description="Disordered" evidence="1">
    <location>
        <begin position="160"/>
        <end position="194"/>
    </location>
</feature>